<reference evidence="13 14" key="1">
    <citation type="journal article" date="2018" name="Microbes Environ.">
        <title>Comparative Genomic Insights into Endofungal Lifestyles of Two Bacterial Endosymbionts, Mycoavidus cysteinexigens and Burkholderia rhizoxinica.</title>
        <authorList>
            <person name="Sharmin D."/>
            <person name="Guo Y."/>
            <person name="Nishizawa T."/>
            <person name="Ohshima S."/>
            <person name="Sato Y."/>
            <person name="Takashima Y."/>
            <person name="Narisawa K."/>
            <person name="Ohta H."/>
        </authorList>
    </citation>
    <scope>NUCLEOTIDE SEQUENCE [LARGE SCALE GENOMIC DNA]</scope>
    <source>
        <strain evidence="13 14">B1-EB</strain>
    </source>
</reference>
<dbReference type="Pfam" id="PF08544">
    <property type="entry name" value="GHMP_kinases_C"/>
    <property type="match status" value="1"/>
</dbReference>
<evidence type="ECO:0000256" key="8">
    <source>
        <dbReference type="ARBA" id="ARBA00023229"/>
    </source>
</evidence>
<dbReference type="HAMAP" id="MF_00061">
    <property type="entry name" value="IspE"/>
    <property type="match status" value="1"/>
</dbReference>
<name>A0A2Z6ETW3_9BURK</name>
<feature type="domain" description="GHMP kinase N-terminal" evidence="11">
    <location>
        <begin position="67"/>
        <end position="143"/>
    </location>
</feature>
<evidence type="ECO:0000313" key="14">
    <source>
        <dbReference type="Proteomes" id="UP000282597"/>
    </source>
</evidence>
<evidence type="ECO:0000256" key="5">
    <source>
        <dbReference type="ARBA" id="ARBA00022741"/>
    </source>
</evidence>
<evidence type="ECO:0000313" key="13">
    <source>
        <dbReference type="EMBL" id="BBE08883.1"/>
    </source>
</evidence>
<feature type="domain" description="GHMP kinase C-terminal" evidence="12">
    <location>
        <begin position="211"/>
        <end position="270"/>
    </location>
</feature>
<dbReference type="PIRSF" id="PIRSF010376">
    <property type="entry name" value="IspE"/>
    <property type="match status" value="1"/>
</dbReference>
<evidence type="ECO:0000256" key="6">
    <source>
        <dbReference type="ARBA" id="ARBA00022777"/>
    </source>
</evidence>
<protein>
    <recommendedName>
        <fullName evidence="3 10">4-diphosphocytidyl-2-C-methyl-D-erythritol kinase</fullName>
        <shortName evidence="10">CMK</shortName>
        <ecNumber evidence="2 10">2.7.1.148</ecNumber>
    </recommendedName>
    <alternativeName>
        <fullName evidence="9 10">4-(cytidine-5'-diphospho)-2-C-methyl-D-erythritol kinase</fullName>
    </alternativeName>
</protein>
<dbReference type="GO" id="GO:0016114">
    <property type="term" value="P:terpenoid biosynthetic process"/>
    <property type="evidence" value="ECO:0007669"/>
    <property type="project" value="UniProtKB-UniRule"/>
</dbReference>
<dbReference type="NCBIfam" id="TIGR00154">
    <property type="entry name" value="ispE"/>
    <property type="match status" value="1"/>
</dbReference>
<evidence type="ECO:0000256" key="1">
    <source>
        <dbReference type="ARBA" id="ARBA00009684"/>
    </source>
</evidence>
<keyword evidence="6 10" id="KW-0418">Kinase</keyword>
<dbReference type="SUPFAM" id="SSF55060">
    <property type="entry name" value="GHMP Kinase, C-terminal domain"/>
    <property type="match status" value="1"/>
</dbReference>
<feature type="active site" evidence="10">
    <location>
        <position position="11"/>
    </location>
</feature>
<keyword evidence="7 10" id="KW-0067">ATP-binding</keyword>
<evidence type="ECO:0000259" key="11">
    <source>
        <dbReference type="Pfam" id="PF00288"/>
    </source>
</evidence>
<dbReference type="PANTHER" id="PTHR43527">
    <property type="entry name" value="4-DIPHOSPHOCYTIDYL-2-C-METHYL-D-ERYTHRITOL KINASE, CHLOROPLASTIC"/>
    <property type="match status" value="1"/>
</dbReference>
<dbReference type="GO" id="GO:0019288">
    <property type="term" value="P:isopentenyl diphosphate biosynthetic process, methylerythritol 4-phosphate pathway"/>
    <property type="evidence" value="ECO:0007669"/>
    <property type="project" value="UniProtKB-UniRule"/>
</dbReference>
<dbReference type="EC" id="2.7.1.148" evidence="2 10"/>
<keyword evidence="14" id="KW-1185">Reference proteome</keyword>
<dbReference type="Pfam" id="PF00288">
    <property type="entry name" value="GHMP_kinases_N"/>
    <property type="match status" value="1"/>
</dbReference>
<dbReference type="Proteomes" id="UP000282597">
    <property type="component" value="Chromosome"/>
</dbReference>
<dbReference type="InterPro" id="IPR014721">
    <property type="entry name" value="Ribsml_uS5_D2-typ_fold_subgr"/>
</dbReference>
<dbReference type="InterPro" id="IPR036554">
    <property type="entry name" value="GHMP_kinase_C_sf"/>
</dbReference>
<gene>
    <name evidence="10" type="primary">ispE</name>
    <name evidence="13" type="ORF">MCB1EB_0722</name>
</gene>
<dbReference type="UniPathway" id="UPA00056">
    <property type="reaction ID" value="UER00094"/>
</dbReference>
<feature type="binding site" evidence="10">
    <location>
        <begin position="94"/>
        <end position="104"/>
    </location>
    <ligand>
        <name>ATP</name>
        <dbReference type="ChEBI" id="CHEBI:30616"/>
    </ligand>
</feature>
<dbReference type="InterPro" id="IPR013750">
    <property type="entry name" value="GHMP_kinase_C_dom"/>
</dbReference>
<accession>A0A2Z6ETW3</accession>
<dbReference type="RefSeq" id="WP_045362895.1">
    <property type="nucleotide sequence ID" value="NZ_AP018150.1"/>
</dbReference>
<dbReference type="PANTHER" id="PTHR43527:SF2">
    <property type="entry name" value="4-DIPHOSPHOCYTIDYL-2-C-METHYL-D-ERYTHRITOL KINASE, CHLOROPLASTIC"/>
    <property type="match status" value="1"/>
</dbReference>
<dbReference type="InterPro" id="IPR006204">
    <property type="entry name" value="GHMP_kinase_N_dom"/>
</dbReference>
<evidence type="ECO:0000256" key="3">
    <source>
        <dbReference type="ARBA" id="ARBA00017473"/>
    </source>
</evidence>
<dbReference type="Gene3D" id="3.30.230.10">
    <property type="match status" value="1"/>
</dbReference>
<sequence>MSDFSCLAPAKLNLFLHITGRRADGYHLLQTVFQLLDYGDTLHFKVRADPTIARVAAVSGVSEASDLTLRAARTLQAYAGCPLGVEIKVEKRIPLGAGLGGGSSDAASTLLALNRLWELNLSRAQLQDLAVSLGADVPFFVFGYNAFAQGIGEQLQAVELPLGYFLVVTPAVQVATTEIFATRELTRDTKIIKIADFLAAQRGSAVGADGFGRNDMQSVVARKYAEVAQVLDWFKAIAPARMTGSGASVFAAFHSREEALSVQAALPDGWHSEIAASLESHPLLAFAS</sequence>
<proteinExistence type="inferred from homology"/>
<evidence type="ECO:0000256" key="2">
    <source>
        <dbReference type="ARBA" id="ARBA00012052"/>
    </source>
</evidence>
<comment type="pathway">
    <text evidence="10">Isoprenoid biosynthesis; isopentenyl diphosphate biosynthesis via DXP pathway; isopentenyl diphosphate from 1-deoxy-D-xylulose 5-phosphate: step 3/6.</text>
</comment>
<dbReference type="InterPro" id="IPR004424">
    <property type="entry name" value="IspE"/>
</dbReference>
<comment type="similarity">
    <text evidence="1 10">Belongs to the GHMP kinase family. IspE subfamily.</text>
</comment>
<evidence type="ECO:0000256" key="10">
    <source>
        <dbReference type="HAMAP-Rule" id="MF_00061"/>
    </source>
</evidence>
<feature type="active site" evidence="10">
    <location>
        <position position="136"/>
    </location>
</feature>
<dbReference type="SUPFAM" id="SSF54211">
    <property type="entry name" value="Ribosomal protein S5 domain 2-like"/>
    <property type="match status" value="1"/>
</dbReference>
<comment type="function">
    <text evidence="10">Catalyzes the phosphorylation of the position 2 hydroxy group of 4-diphosphocytidyl-2C-methyl-D-erythritol.</text>
</comment>
<dbReference type="AlphaFoldDB" id="A0A2Z6ETW3"/>
<organism evidence="13 14">
    <name type="scientific">Mycoavidus cysteinexigens</name>
    <dbReference type="NCBI Taxonomy" id="1553431"/>
    <lineage>
        <taxon>Bacteria</taxon>
        <taxon>Pseudomonadati</taxon>
        <taxon>Pseudomonadota</taxon>
        <taxon>Betaproteobacteria</taxon>
        <taxon>Burkholderiales</taxon>
        <taxon>Burkholderiaceae</taxon>
        <taxon>Mycoavidus</taxon>
    </lineage>
</organism>
<dbReference type="Gene3D" id="3.30.70.890">
    <property type="entry name" value="GHMP kinase, C-terminal domain"/>
    <property type="match status" value="1"/>
</dbReference>
<dbReference type="GO" id="GO:0005524">
    <property type="term" value="F:ATP binding"/>
    <property type="evidence" value="ECO:0007669"/>
    <property type="project" value="UniProtKB-UniRule"/>
</dbReference>
<dbReference type="InterPro" id="IPR020568">
    <property type="entry name" value="Ribosomal_Su5_D2-typ_SF"/>
</dbReference>
<evidence type="ECO:0000256" key="4">
    <source>
        <dbReference type="ARBA" id="ARBA00022679"/>
    </source>
</evidence>
<keyword evidence="5 10" id="KW-0547">Nucleotide-binding</keyword>
<evidence type="ECO:0000256" key="7">
    <source>
        <dbReference type="ARBA" id="ARBA00022840"/>
    </source>
</evidence>
<keyword evidence="8 10" id="KW-0414">Isoprene biosynthesis</keyword>
<comment type="catalytic activity">
    <reaction evidence="10">
        <text>4-CDP-2-C-methyl-D-erythritol + ATP = 4-CDP-2-C-methyl-D-erythritol 2-phosphate + ADP + H(+)</text>
        <dbReference type="Rhea" id="RHEA:18437"/>
        <dbReference type="ChEBI" id="CHEBI:15378"/>
        <dbReference type="ChEBI" id="CHEBI:30616"/>
        <dbReference type="ChEBI" id="CHEBI:57823"/>
        <dbReference type="ChEBI" id="CHEBI:57919"/>
        <dbReference type="ChEBI" id="CHEBI:456216"/>
        <dbReference type="EC" id="2.7.1.148"/>
    </reaction>
</comment>
<keyword evidence="4 10" id="KW-0808">Transferase</keyword>
<evidence type="ECO:0000256" key="9">
    <source>
        <dbReference type="ARBA" id="ARBA00032554"/>
    </source>
</evidence>
<evidence type="ECO:0000259" key="12">
    <source>
        <dbReference type="Pfam" id="PF08544"/>
    </source>
</evidence>
<dbReference type="EMBL" id="AP018150">
    <property type="protein sequence ID" value="BBE08883.1"/>
    <property type="molecule type" value="Genomic_DNA"/>
</dbReference>
<dbReference type="KEGG" id="mcys:MCB1EB_0722"/>
<dbReference type="GO" id="GO:0050515">
    <property type="term" value="F:4-(cytidine 5'-diphospho)-2-C-methyl-D-erythritol kinase activity"/>
    <property type="evidence" value="ECO:0007669"/>
    <property type="project" value="UniProtKB-UniRule"/>
</dbReference>